<dbReference type="EMBL" id="JXRQ01000025">
    <property type="protein sequence ID" value="KIL46432.1"/>
    <property type="molecule type" value="Genomic_DNA"/>
</dbReference>
<gene>
    <name evidence="1" type="ORF">KP77_25590</name>
</gene>
<reference evidence="1 2" key="1">
    <citation type="submission" date="2015-01" db="EMBL/GenBank/DDBJ databases">
        <title>Genome sequence of Jeotgalibacillus alimentarius.</title>
        <authorList>
            <person name="Goh K.M."/>
            <person name="Chan K.-G."/>
            <person name="Yaakop A.S."/>
            <person name="Ee R."/>
            <person name="Gan H.M."/>
            <person name="Chan C.S."/>
        </authorList>
    </citation>
    <scope>NUCLEOTIDE SEQUENCE [LARGE SCALE GENOMIC DNA]</scope>
    <source>
        <strain evidence="1 2">YKJ-13</strain>
    </source>
</reference>
<organism evidence="1 2">
    <name type="scientific">Jeotgalibacillus alimentarius</name>
    <dbReference type="NCBI Taxonomy" id="135826"/>
    <lineage>
        <taxon>Bacteria</taxon>
        <taxon>Bacillati</taxon>
        <taxon>Bacillota</taxon>
        <taxon>Bacilli</taxon>
        <taxon>Bacillales</taxon>
        <taxon>Caryophanaceae</taxon>
        <taxon>Jeotgalibacillus</taxon>
    </lineage>
</organism>
<evidence type="ECO:0000313" key="1">
    <source>
        <dbReference type="EMBL" id="KIL46432.1"/>
    </source>
</evidence>
<comment type="caution">
    <text evidence="1">The sequence shown here is derived from an EMBL/GenBank/DDBJ whole genome shotgun (WGS) entry which is preliminary data.</text>
</comment>
<dbReference type="AlphaFoldDB" id="A0A0C2VBW1"/>
<proteinExistence type="predicted"/>
<protein>
    <submittedName>
        <fullName evidence="1">Uncharacterized protein</fullName>
    </submittedName>
</protein>
<name>A0A0C2VBW1_9BACL</name>
<dbReference type="Proteomes" id="UP000031950">
    <property type="component" value="Unassembled WGS sequence"/>
</dbReference>
<evidence type="ECO:0000313" key="2">
    <source>
        <dbReference type="Proteomes" id="UP000031950"/>
    </source>
</evidence>
<keyword evidence="2" id="KW-1185">Reference proteome</keyword>
<accession>A0A0C2VBW1</accession>
<dbReference type="RefSeq" id="WP_041123111.1">
    <property type="nucleotide sequence ID" value="NZ_JXRQ01000025.1"/>
</dbReference>
<dbReference type="STRING" id="135826.KP77_25590"/>
<sequence>MSKHKIMKMSEATAKYSKDGQQEYIPLIGKMYDIDGELHCEVLEYRDFDGNKMPDDGSENELLIN</sequence>
<dbReference type="PATRIC" id="fig|135826.4.peg.2545"/>